<evidence type="ECO:0000313" key="12">
    <source>
        <dbReference type="EMBL" id="NKF21881.1"/>
    </source>
</evidence>
<dbReference type="Proteomes" id="UP000653472">
    <property type="component" value="Unassembled WGS sequence"/>
</dbReference>
<keyword evidence="4" id="KW-0813">Transport</keyword>
<keyword evidence="8 11" id="KW-1133">Transmembrane helix</keyword>
<evidence type="ECO:0000256" key="4">
    <source>
        <dbReference type="ARBA" id="ARBA00022448"/>
    </source>
</evidence>
<organism evidence="12 13">
    <name type="scientific">Solimonas marina</name>
    <dbReference type="NCBI Taxonomy" id="2714601"/>
    <lineage>
        <taxon>Bacteria</taxon>
        <taxon>Pseudomonadati</taxon>
        <taxon>Pseudomonadota</taxon>
        <taxon>Gammaproteobacteria</taxon>
        <taxon>Nevskiales</taxon>
        <taxon>Nevskiaceae</taxon>
        <taxon>Solimonas</taxon>
    </lineage>
</organism>
<protein>
    <recommendedName>
        <fullName evidence="3">Sec translocon accessory complex subunit YajC</fullName>
    </recommendedName>
</protein>
<evidence type="ECO:0000256" key="11">
    <source>
        <dbReference type="SAM" id="Phobius"/>
    </source>
</evidence>
<sequence length="153" mass="16756">MSVVVSRRRLPGHFLSRRRARGTCGIIARSVSRVLEFYVLDFLISPAFAQAASTAASPTSPQSLLGAFWPLLVMIPLFYFLLIRPQSKRNREHREMLAKIAKGDEVVTTGGMAGKVVGLGENYMTIEIADNVQVKVQRSAVTGVLPKGTLKAQ</sequence>
<feature type="transmembrane region" description="Helical" evidence="11">
    <location>
        <begin position="37"/>
        <end position="57"/>
    </location>
</feature>
<proteinExistence type="inferred from homology"/>
<keyword evidence="7" id="KW-0653">Protein transport</keyword>
<accession>A0A969W732</accession>
<evidence type="ECO:0000256" key="6">
    <source>
        <dbReference type="ARBA" id="ARBA00022692"/>
    </source>
</evidence>
<dbReference type="SMART" id="SM01323">
    <property type="entry name" value="YajC"/>
    <property type="match status" value="1"/>
</dbReference>
<feature type="transmembrane region" description="Helical" evidence="11">
    <location>
        <begin position="63"/>
        <end position="82"/>
    </location>
</feature>
<comment type="similarity">
    <text evidence="2">Belongs to the YajC family.</text>
</comment>
<evidence type="ECO:0000256" key="3">
    <source>
        <dbReference type="ARBA" id="ARBA00014962"/>
    </source>
</evidence>
<dbReference type="PANTHER" id="PTHR33909:SF1">
    <property type="entry name" value="SEC TRANSLOCON ACCESSORY COMPLEX SUBUNIT YAJC"/>
    <property type="match status" value="1"/>
</dbReference>
<comment type="caution">
    <text evidence="12">The sequence shown here is derived from an EMBL/GenBank/DDBJ whole genome shotgun (WGS) entry which is preliminary data.</text>
</comment>
<dbReference type="EMBL" id="JAAVXB010000002">
    <property type="protein sequence ID" value="NKF21881.1"/>
    <property type="molecule type" value="Genomic_DNA"/>
</dbReference>
<name>A0A969W732_9GAMM</name>
<dbReference type="Pfam" id="PF02699">
    <property type="entry name" value="YajC"/>
    <property type="match status" value="1"/>
</dbReference>
<keyword evidence="5" id="KW-1003">Cell membrane</keyword>
<dbReference type="InterPro" id="IPR003849">
    <property type="entry name" value="Preprotein_translocase_YajC"/>
</dbReference>
<keyword evidence="10 11" id="KW-0472">Membrane</keyword>
<evidence type="ECO:0000256" key="2">
    <source>
        <dbReference type="ARBA" id="ARBA00006742"/>
    </source>
</evidence>
<dbReference type="AlphaFoldDB" id="A0A969W732"/>
<evidence type="ECO:0000256" key="5">
    <source>
        <dbReference type="ARBA" id="ARBA00022475"/>
    </source>
</evidence>
<evidence type="ECO:0000256" key="9">
    <source>
        <dbReference type="ARBA" id="ARBA00023010"/>
    </source>
</evidence>
<evidence type="ECO:0000256" key="10">
    <source>
        <dbReference type="ARBA" id="ARBA00023136"/>
    </source>
</evidence>
<dbReference type="PRINTS" id="PR01853">
    <property type="entry name" value="YAJCTRNLCASE"/>
</dbReference>
<dbReference type="PANTHER" id="PTHR33909">
    <property type="entry name" value="SEC TRANSLOCON ACCESSORY COMPLEX SUBUNIT YAJC"/>
    <property type="match status" value="1"/>
</dbReference>
<evidence type="ECO:0000256" key="7">
    <source>
        <dbReference type="ARBA" id="ARBA00022927"/>
    </source>
</evidence>
<evidence type="ECO:0000256" key="1">
    <source>
        <dbReference type="ARBA" id="ARBA00004162"/>
    </source>
</evidence>
<evidence type="ECO:0000256" key="8">
    <source>
        <dbReference type="ARBA" id="ARBA00022989"/>
    </source>
</evidence>
<gene>
    <name evidence="12" type="primary">yajC</name>
    <name evidence="12" type="ORF">G7Y82_06090</name>
</gene>
<dbReference type="NCBIfam" id="TIGR00739">
    <property type="entry name" value="yajC"/>
    <property type="match status" value="1"/>
</dbReference>
<dbReference type="GO" id="GO:0015031">
    <property type="term" value="P:protein transport"/>
    <property type="evidence" value="ECO:0007669"/>
    <property type="project" value="UniProtKB-KW"/>
</dbReference>
<keyword evidence="13" id="KW-1185">Reference proteome</keyword>
<keyword evidence="6 11" id="KW-0812">Transmembrane</keyword>
<comment type="subcellular location">
    <subcellularLocation>
        <location evidence="1">Cell membrane</location>
        <topology evidence="1">Single-pass membrane protein</topology>
    </subcellularLocation>
</comment>
<dbReference type="GO" id="GO:0005886">
    <property type="term" value="C:plasma membrane"/>
    <property type="evidence" value="ECO:0007669"/>
    <property type="project" value="UniProtKB-SubCell"/>
</dbReference>
<reference evidence="12" key="1">
    <citation type="submission" date="2020-03" db="EMBL/GenBank/DDBJ databases">
        <title>Solimonas marina sp. nov., isolated from deep seawater of the Pacific Ocean.</title>
        <authorList>
            <person name="Liu X."/>
            <person name="Lai Q."/>
            <person name="Sun F."/>
            <person name="Gai Y."/>
            <person name="Li G."/>
            <person name="Shao Z."/>
        </authorList>
    </citation>
    <scope>NUCLEOTIDE SEQUENCE</scope>
    <source>
        <strain evidence="12">C16B3</strain>
    </source>
</reference>
<keyword evidence="9" id="KW-0811">Translocation</keyword>
<evidence type="ECO:0000313" key="13">
    <source>
        <dbReference type="Proteomes" id="UP000653472"/>
    </source>
</evidence>